<name>A0A024AZ73_9CAUD</name>
<organism evidence="1 2">
    <name type="scientific">Bacillus phage CAM003</name>
    <dbReference type="NCBI Taxonomy" id="1486657"/>
    <lineage>
        <taxon>Viruses</taxon>
        <taxon>Duplodnaviria</taxon>
        <taxon>Heunggongvirae</taxon>
        <taxon>Uroviricota</taxon>
        <taxon>Caudoviricetes</taxon>
        <taxon>Herelleviridae</taxon>
        <taxon>Bastillevirinae</taxon>
        <taxon>Bastillevirus</taxon>
        <taxon>Bastillevirus CAM003</taxon>
    </lineage>
</organism>
<evidence type="ECO:0000313" key="2">
    <source>
        <dbReference type="Proteomes" id="UP000026902"/>
    </source>
</evidence>
<dbReference type="GeneID" id="19526475"/>
<accession>A0A024AZ73</accession>
<proteinExistence type="predicted"/>
<sequence length="175" mass="20602">MDIKVDNLDFDTLRLIDENGQYQQYNLKQELKINESILQQEMLEQPSKYIYWSSLLEKLRYYQELEELKLEKIVAGLDGDARAYIKKNDGKPTKDQVDAYIKQQDEYITQRQRCIHYDHIIGRVQRIVKAFEQRKDMIQSYGKQVANDWSYGHGAGSKSEIGDYSHKVQPQVGGY</sequence>
<keyword evidence="2" id="KW-1185">Reference proteome</keyword>
<dbReference type="KEGG" id="vg:19526475"/>
<dbReference type="RefSeq" id="YP_009037075.1">
    <property type="nucleotide sequence ID" value="NC_024216.1"/>
</dbReference>
<protein>
    <recommendedName>
        <fullName evidence="3">SsDNA binding protein</fullName>
    </recommendedName>
</protein>
<dbReference type="EMBL" id="KJ489397">
    <property type="protein sequence ID" value="AHZ09609.1"/>
    <property type="molecule type" value="Genomic_DNA"/>
</dbReference>
<evidence type="ECO:0000313" key="1">
    <source>
        <dbReference type="EMBL" id="AHZ09609.1"/>
    </source>
</evidence>
<dbReference type="Proteomes" id="UP000026902">
    <property type="component" value="Segment"/>
</dbReference>
<evidence type="ECO:0008006" key="3">
    <source>
        <dbReference type="Google" id="ProtNLM"/>
    </source>
</evidence>
<reference evidence="2" key="1">
    <citation type="submission" date="2014-09" db="EMBL/GenBank/DDBJ databases">
        <authorList>
            <person name="Sauder A.B."/>
            <person name="McKenzie Q.R."/>
            <person name="Temple L.M."/>
            <person name="Alexis B.K."/>
            <person name="Al-Atrache Z."/>
            <person name="Lewis L.O."/>
            <person name="Loesser-Casey K.E."/>
            <person name="Mitchell K.J."/>
        </authorList>
    </citation>
    <scope>NUCLEOTIDE SEQUENCE [LARGE SCALE GENOMIC DNA]</scope>
</reference>